<dbReference type="PRINTS" id="PR01790">
    <property type="entry name" value="SMP30FAMILY"/>
</dbReference>
<name>A0ABP8VSM8_9MICO</name>
<dbReference type="Gene3D" id="2.120.10.30">
    <property type="entry name" value="TolB, C-terminal domain"/>
    <property type="match status" value="1"/>
</dbReference>
<keyword evidence="4" id="KW-1185">Reference proteome</keyword>
<comment type="caution">
    <text evidence="3">The sequence shown here is derived from an EMBL/GenBank/DDBJ whole genome shotgun (WGS) entry which is preliminary data.</text>
</comment>
<dbReference type="RefSeq" id="WP_345374173.1">
    <property type="nucleotide sequence ID" value="NZ_BAABLM010000002.1"/>
</dbReference>
<gene>
    <name evidence="3" type="ORF">GCM10025780_11090</name>
</gene>
<comment type="similarity">
    <text evidence="1">Belongs to the SMP-30/CGR1 family.</text>
</comment>
<dbReference type="PANTHER" id="PTHR10907:SF47">
    <property type="entry name" value="REGUCALCIN"/>
    <property type="match status" value="1"/>
</dbReference>
<evidence type="ECO:0000256" key="1">
    <source>
        <dbReference type="ARBA" id="ARBA00008853"/>
    </source>
</evidence>
<proteinExistence type="inferred from homology"/>
<dbReference type="InterPro" id="IPR005511">
    <property type="entry name" value="SMP-30"/>
</dbReference>
<sequence length="284" mass="30466">MPEPRLFLDAKAILAESPVWDPEARELVWTDITSGLLHRTAADGSDDRSTPLPPPVASFQRRRGGGLVVALKDSVVLTDDEGASPETLVEIPHLNDGIRFNEGKCDPFGNFVVGGMDFVAGEPDAALYRVTPAGDVTVLQGGFGTANGFEWNDDGSVMWVTDTSVETVFRASWGPDGVLGELIPWSVGGMHDGLVRDERGEFWGCLYGEGLVTHLSADGDLIDTIAFDAPNLTGIAFGGDDLRTLFVCSARENLTEQQLEEHPASGGIFAVELDRAGRQSFLFG</sequence>
<dbReference type="Proteomes" id="UP001501295">
    <property type="component" value="Unassembled WGS sequence"/>
</dbReference>
<evidence type="ECO:0000313" key="4">
    <source>
        <dbReference type="Proteomes" id="UP001501295"/>
    </source>
</evidence>
<dbReference type="Pfam" id="PF08450">
    <property type="entry name" value="SGL"/>
    <property type="match status" value="1"/>
</dbReference>
<dbReference type="InterPro" id="IPR013658">
    <property type="entry name" value="SGL"/>
</dbReference>
<protein>
    <submittedName>
        <fullName evidence="3">SMP-30/gluconolactonase/LRE family protein</fullName>
    </submittedName>
</protein>
<evidence type="ECO:0000313" key="3">
    <source>
        <dbReference type="EMBL" id="GAA4669609.1"/>
    </source>
</evidence>
<dbReference type="SUPFAM" id="SSF63829">
    <property type="entry name" value="Calcium-dependent phosphotriesterase"/>
    <property type="match status" value="1"/>
</dbReference>
<dbReference type="PANTHER" id="PTHR10907">
    <property type="entry name" value="REGUCALCIN"/>
    <property type="match status" value="1"/>
</dbReference>
<reference evidence="4" key="1">
    <citation type="journal article" date="2019" name="Int. J. Syst. Evol. Microbiol.">
        <title>The Global Catalogue of Microorganisms (GCM) 10K type strain sequencing project: providing services to taxonomists for standard genome sequencing and annotation.</title>
        <authorList>
            <consortium name="The Broad Institute Genomics Platform"/>
            <consortium name="The Broad Institute Genome Sequencing Center for Infectious Disease"/>
            <person name="Wu L."/>
            <person name="Ma J."/>
        </authorList>
    </citation>
    <scope>NUCLEOTIDE SEQUENCE [LARGE SCALE GENOMIC DNA]</scope>
    <source>
        <strain evidence="4">JCM 18956</strain>
    </source>
</reference>
<dbReference type="InterPro" id="IPR011042">
    <property type="entry name" value="6-blade_b-propeller_TolB-like"/>
</dbReference>
<feature type="domain" description="SMP-30/Gluconolactonase/LRE-like region" evidence="2">
    <location>
        <begin position="14"/>
        <end position="251"/>
    </location>
</feature>
<dbReference type="EMBL" id="BAABLM010000002">
    <property type="protein sequence ID" value="GAA4669609.1"/>
    <property type="molecule type" value="Genomic_DNA"/>
</dbReference>
<organism evidence="3 4">
    <name type="scientific">Frondihabitans cladoniiphilus</name>
    <dbReference type="NCBI Taxonomy" id="715785"/>
    <lineage>
        <taxon>Bacteria</taxon>
        <taxon>Bacillati</taxon>
        <taxon>Actinomycetota</taxon>
        <taxon>Actinomycetes</taxon>
        <taxon>Micrococcales</taxon>
        <taxon>Microbacteriaceae</taxon>
        <taxon>Frondihabitans</taxon>
    </lineage>
</organism>
<accession>A0ABP8VSM8</accession>
<evidence type="ECO:0000259" key="2">
    <source>
        <dbReference type="Pfam" id="PF08450"/>
    </source>
</evidence>